<dbReference type="EMBL" id="AP028909">
    <property type="protein sequence ID" value="BES88894.1"/>
    <property type="molecule type" value="Genomic_DNA"/>
</dbReference>
<dbReference type="Gene3D" id="1.10.287.1490">
    <property type="match status" value="1"/>
</dbReference>
<feature type="coiled-coil region" evidence="1">
    <location>
        <begin position="1687"/>
        <end position="1801"/>
    </location>
</feature>
<feature type="region of interest" description="Disordered" evidence="2">
    <location>
        <begin position="626"/>
        <end position="648"/>
    </location>
</feature>
<feature type="compositionally biased region" description="Polar residues" evidence="2">
    <location>
        <begin position="1994"/>
        <end position="2005"/>
    </location>
</feature>
<feature type="coiled-coil region" evidence="1">
    <location>
        <begin position="898"/>
        <end position="932"/>
    </location>
</feature>
<accession>A0ABN7AC29</accession>
<protein>
    <recommendedName>
        <fullName evidence="5">Pericentrin/AKAP-450 centrosomal targeting domain-containing protein</fullName>
    </recommendedName>
</protein>
<feature type="region of interest" description="Disordered" evidence="2">
    <location>
        <begin position="699"/>
        <end position="719"/>
    </location>
</feature>
<evidence type="ECO:0000313" key="4">
    <source>
        <dbReference type="Proteomes" id="UP001307889"/>
    </source>
</evidence>
<proteinExistence type="predicted"/>
<feature type="compositionally biased region" description="Low complexity" evidence="2">
    <location>
        <begin position="1241"/>
        <end position="1255"/>
    </location>
</feature>
<feature type="coiled-coil region" evidence="1">
    <location>
        <begin position="2745"/>
        <end position="2772"/>
    </location>
</feature>
<feature type="coiled-coil region" evidence="1">
    <location>
        <begin position="1057"/>
        <end position="1212"/>
    </location>
</feature>
<evidence type="ECO:0000313" key="3">
    <source>
        <dbReference type="EMBL" id="BES88894.1"/>
    </source>
</evidence>
<evidence type="ECO:0008006" key="5">
    <source>
        <dbReference type="Google" id="ProtNLM"/>
    </source>
</evidence>
<reference evidence="3 4" key="1">
    <citation type="submission" date="2023-09" db="EMBL/GenBank/DDBJ databases">
        <title>Nesidiocoris tenuis whole genome shotgun sequence.</title>
        <authorList>
            <person name="Shibata T."/>
            <person name="Shimoda M."/>
            <person name="Kobayashi T."/>
            <person name="Uehara T."/>
        </authorList>
    </citation>
    <scope>NUCLEOTIDE SEQUENCE [LARGE SCALE GENOMIC DNA]</scope>
    <source>
        <strain evidence="3 4">Japan</strain>
    </source>
</reference>
<feature type="region of interest" description="Disordered" evidence="2">
    <location>
        <begin position="292"/>
        <end position="330"/>
    </location>
</feature>
<feature type="coiled-coil region" evidence="1">
    <location>
        <begin position="2172"/>
        <end position="2261"/>
    </location>
</feature>
<feature type="coiled-coil region" evidence="1">
    <location>
        <begin position="211"/>
        <end position="259"/>
    </location>
</feature>
<dbReference type="PANTHER" id="PTHR43941:SF5">
    <property type="entry name" value="ELKS_RAB6-INTERACTING_CAST FAMILY PROTEIN"/>
    <property type="match status" value="1"/>
</dbReference>
<evidence type="ECO:0000256" key="2">
    <source>
        <dbReference type="SAM" id="MobiDB-lite"/>
    </source>
</evidence>
<gene>
    <name evidence="3" type="ORF">NTJ_01701</name>
</gene>
<feature type="region of interest" description="Disordered" evidence="2">
    <location>
        <begin position="1215"/>
        <end position="1261"/>
    </location>
</feature>
<feature type="region of interest" description="Disordered" evidence="2">
    <location>
        <begin position="1994"/>
        <end position="2021"/>
    </location>
</feature>
<feature type="coiled-coil region" evidence="1">
    <location>
        <begin position="2443"/>
        <end position="2703"/>
    </location>
</feature>
<keyword evidence="1" id="KW-0175">Coiled coil</keyword>
<feature type="compositionally biased region" description="Basic and acidic residues" evidence="2">
    <location>
        <begin position="2007"/>
        <end position="2021"/>
    </location>
</feature>
<keyword evidence="4" id="KW-1185">Reference proteome</keyword>
<dbReference type="Proteomes" id="UP001307889">
    <property type="component" value="Chromosome 1"/>
</dbReference>
<feature type="compositionally biased region" description="Pro residues" evidence="2">
    <location>
        <begin position="319"/>
        <end position="328"/>
    </location>
</feature>
<name>A0ABN7AC29_9HEMI</name>
<sequence length="2851" mass="320236">MEETPPSVLRKRLERKNAALEKLEAEFQEHLEFTTCERQFYFIEKGMETIETQNDQLRKEVRSTFTNFNRVLELVQSKFEEKNDFFMELRNNTPADVTNCLLGPLEEGQCTVGFLLDEVVTTFSQMSSVIQEQRASNLVDSDNLFTRLDKLESSGKELQTNLDIARRLSADRNSVGLSANSDNNKATSQVANLLDITIPDFPQQELVNSDVQDLERRLAETLKDCQELTSDNLNLQAALAAKDSEIQALTLKLLDYEQEDEPAASFCQNLSNFSYSGLPTIQETRESLDSIFSVPNENSPRRVSASQPAGNLSPNKSLQPPPQDPTPSPLSRILSTELDHCMSEIQDRDEHVALLYKTFHQLLASKRKEAVVPDKFVLSEEESVQFDNAQLKADSCDSYMELLQKLEKVLSSIQKSVEATLSLPEFKLENISDSKNQPTDFGNESIFSSSIAPCAQEMCAVVLDASAADFTQTESSATVQSLAKKNSHVDILKRVRNLMSTLMGILTNFNSDVLNVVDELLRFEYVLEKINKSIFGEEAFSNEKIYMYDDFCTKVFLAGRQSRPVEEAGNQGELSAHGKVFHASSARPAESEATLEESSCGMEDSSLHLSMLERFSKESELLALPLNTGRASTQQEEVREEDPKLEGSSTTLHALKSLNDQASHSISAMGDASLHLSLLERSFNQQTAQASLRPQLISEADPQQGSPVPASNDLNGSASHSISTLGDATLHLSLLERSFNQQTAQASPCQQWNSEDNSHSEQHADCLSAQKLKSLLEWLLAVESKLVGLGVKVTNNRVEQPDSLVSERVLLLAESLKTELSSSPISQNNCDPGQDSLQLNLDAIHKSSPLKPLQDLSNVDNKENSCVNRAPPKSWNQQFDKSTIATQDDLPEKVVLQLRESATRLLELEGTILTLEQELQETKKRLKETSEDSSKIIEDLKSFNSDLNANLSLKSTECLDLLKCLENRSEELIVLQQKVEANESASLRMSQEFDELKKIAGSSEVRILELEGSVSDLQTVLTQTRENWSQLVRSSCSYLDELSKTKRVIELNSVAGRVEMSEKLEAVESDLLKMEQSVLQLTTEGNDHKAAILSKDGIIDNLRQENTKLAGEIENLRLLNMQMESLETELTIAKESFAKLKSDQTESLDKIGRLNTELLAAADEKSRLASLLEDAENKLADSSALDEAKETILKMSSELDSARLTILELKEKMPPENVFNTPSSFKPARHGQKATPAQMVSSNSTSTTPMSSRSSAQLDESTLDSYVRSTDETSRHEVSCVVPVEFERSVFVADLLTDRTLCGVDPLSMTVGNGEFLDVASYSSDDSEFATPVANRSHRNSPLKKLAANQVFPESVELMEKLKNYQDELQLLQEERDQLSQSCETTKLMLDNICETIDQTFLVLQDDIPDLAVDQKLAILADKISSLARTVKGSTVSSQVNLTSAVELLVEDRLRTASFHAGILDHLHYGSKVLRDECGSIKDSFLQLNSTLNQNIEEVVSSFGDMNNSYQQLMKQLADQTSTIGDLRVATESSSNEIVRLTQELDSVQKELKDASEGNSALERKLIESESLCANLIVEKGSVVESKKDLEQKVVEFIQSWTGDFSLPACLNDVWESVILEVLSLKKSADALKATLEKEEISSVVKTIKNECIKLRGEAASSQKDVEASLAKATEVLCMLVDELRSQEGLRVELSTMEEQLKGCQERIAQFQSTIEESNSSCESLGKNLKILEEENQALRRANGSLEKVLQESATDAKENDRLKMENEKLSADIAKFKETVTDLNDRLTACQSQLEALHERSDQHCGTCSSHESDLKSVTSALTSLVVSTANQPIDLTCQLENACDIILFTNNVLEKSNVIISTILRSLNLTEMSGFDALESIHDRLNQSEIEDAVMCKKKMCEEICGLDADVDKRELVTLSLVELQSKLVSLIMEKEVHLINDYQMRYDKQIASLDEELKCLVEKEKRTNEYNQHLLKECENLERTLSSYQTNANPTQQNNLLSSPKKDVPGRRNDEDRQSYANEIRALKNQIELLEKNFDELKSSSSKEIVELKGFLHRLVECLESFLDRTDASESLDLNVESFPLAGQNSVVDNLRRLLSEIFEKFSQHKALICDLKKISEDQVETISQLNDCVHNLTEQRDNCSSAAAAVQASLLENKELLKSKEDCIRAMEKERIDIQTQLEDLKASLQSKEAEVVDLKNTMESELAKNLADHQRNVAHLRDRALSDGLFKVSGSLKGLSKHLALTKDEVMHLQRENGNNISGIVSGINGQVARFVDSEREKLAAGFDAKISHLHQDLKVLKDDKNQLISEKLKLEKSIHELENEKDAMSKRLKESSEVQVVVGHDEDTCPYREKVTELKKEVYIARQRVEEEKRKFDMTKVNMEEELAMKCSSIAELESRIETTTNEFKQRLATVTVSYNQKCVELERCEATVSLLRDMNAQDKQSLEKELDSLAKELARLQSARKFVEELGVDVSSDSIAALKKKLSNIDELTKEVEELKEKNADLDSECEFMNKEIQFLEVRNGETYKECVEKTERLKNLEKEHKQELAELSKRLETELDRAKQLAIQSQNELSAQLADVRNRLAAQAEANVQLQNAYSQLEHSLETCNKKILIYLNQIRDLEQTIMEKNKSIEEMKQALDTQQVEYAQLSNQKICSQESLAAMESEMIRLQQTLQQTNAEIESMRRVVENATQVEASSIQRIQVLEIQLAKEAETMKAVILDREQKIESLEKLLFEASQVDRIEKYKSKITSLEREIALLKQEVQNNVGHYPSPRRVDVKQVVSEDATVDQYQRSLKALDKKYQVMKKLAQMRRSQLIEYERTLKMHNINLPSNSQHSDNTS</sequence>
<feature type="coiled-coil region" evidence="1">
    <location>
        <begin position="2296"/>
        <end position="2392"/>
    </location>
</feature>
<feature type="coiled-coil region" evidence="1">
    <location>
        <begin position="1355"/>
        <end position="1389"/>
    </location>
</feature>
<evidence type="ECO:0000256" key="1">
    <source>
        <dbReference type="SAM" id="Coils"/>
    </source>
</evidence>
<organism evidence="3 4">
    <name type="scientific">Nesidiocoris tenuis</name>
    <dbReference type="NCBI Taxonomy" id="355587"/>
    <lineage>
        <taxon>Eukaryota</taxon>
        <taxon>Metazoa</taxon>
        <taxon>Ecdysozoa</taxon>
        <taxon>Arthropoda</taxon>
        <taxon>Hexapoda</taxon>
        <taxon>Insecta</taxon>
        <taxon>Pterygota</taxon>
        <taxon>Neoptera</taxon>
        <taxon>Paraneoptera</taxon>
        <taxon>Hemiptera</taxon>
        <taxon>Heteroptera</taxon>
        <taxon>Panheteroptera</taxon>
        <taxon>Cimicomorpha</taxon>
        <taxon>Miridae</taxon>
        <taxon>Dicyphina</taxon>
        <taxon>Nesidiocoris</taxon>
    </lineage>
</organism>
<feature type="coiled-coil region" evidence="1">
    <location>
        <begin position="1531"/>
        <end position="1565"/>
    </location>
</feature>
<dbReference type="PANTHER" id="PTHR43941">
    <property type="entry name" value="STRUCTURAL MAINTENANCE OF CHROMOSOMES PROTEIN 2"/>
    <property type="match status" value="1"/>
</dbReference>
<feature type="compositionally biased region" description="Polar residues" evidence="2">
    <location>
        <begin position="304"/>
        <end position="316"/>
    </location>
</feature>